<dbReference type="Gene3D" id="3.40.50.2300">
    <property type="match status" value="2"/>
</dbReference>
<evidence type="ECO:0000256" key="5">
    <source>
        <dbReference type="ARBA" id="ARBA00023163"/>
    </source>
</evidence>
<name>A0A4R2SXV7_9PAST</name>
<dbReference type="EMBL" id="SLYB01000009">
    <property type="protein sequence ID" value="TCP95359.1"/>
    <property type="molecule type" value="Genomic_DNA"/>
</dbReference>
<evidence type="ECO:0000313" key="7">
    <source>
        <dbReference type="EMBL" id="TCP95359.1"/>
    </source>
</evidence>
<dbReference type="Pfam" id="PF13458">
    <property type="entry name" value="Peripla_BP_6"/>
    <property type="match status" value="1"/>
</dbReference>
<dbReference type="GO" id="GO:0006355">
    <property type="term" value="P:regulation of DNA-templated transcription"/>
    <property type="evidence" value="ECO:0007669"/>
    <property type="project" value="InterPro"/>
</dbReference>
<reference evidence="7 8" key="1">
    <citation type="submission" date="2019-03" db="EMBL/GenBank/DDBJ databases">
        <title>Genomic Encyclopedia of Type Strains, Phase IV (KMG-IV): sequencing the most valuable type-strain genomes for metagenomic binning, comparative biology and taxonomic classification.</title>
        <authorList>
            <person name="Goeker M."/>
        </authorList>
    </citation>
    <scope>NUCLEOTIDE SEQUENCE [LARGE SCALE GENOMIC DNA]</scope>
    <source>
        <strain evidence="7 8">DSM 28404</strain>
    </source>
</reference>
<dbReference type="PROSITE" id="PS00622">
    <property type="entry name" value="HTH_LUXR_1"/>
    <property type="match status" value="1"/>
</dbReference>
<dbReference type="PANTHER" id="PTHR44688">
    <property type="entry name" value="DNA-BINDING TRANSCRIPTIONAL ACTIVATOR DEVR_DOSR"/>
    <property type="match status" value="1"/>
</dbReference>
<evidence type="ECO:0000256" key="1">
    <source>
        <dbReference type="ARBA" id="ARBA00010062"/>
    </source>
</evidence>
<evidence type="ECO:0000256" key="2">
    <source>
        <dbReference type="ARBA" id="ARBA00022729"/>
    </source>
</evidence>
<organism evidence="7 8">
    <name type="scientific">Cricetibacter osteomyelitidis</name>
    <dbReference type="NCBI Taxonomy" id="1521931"/>
    <lineage>
        <taxon>Bacteria</taxon>
        <taxon>Pseudomonadati</taxon>
        <taxon>Pseudomonadota</taxon>
        <taxon>Gammaproteobacteria</taxon>
        <taxon>Pasteurellales</taxon>
        <taxon>Pasteurellaceae</taxon>
        <taxon>Cricetibacter</taxon>
    </lineage>
</organism>
<dbReference type="InterPro" id="IPR000792">
    <property type="entry name" value="Tscrpt_reg_LuxR_C"/>
</dbReference>
<dbReference type="Gene3D" id="1.10.10.10">
    <property type="entry name" value="Winged helix-like DNA-binding domain superfamily/Winged helix DNA-binding domain"/>
    <property type="match status" value="1"/>
</dbReference>
<sequence>MNMRTNWSCLVDNNANLSQWEDKAGMEYLTVFTQVIHYAQALIHSTKDSLHFYYHAENAEWLHIYLQRYQDSFCIVQAEQVSLPFELSKRELDILTLLSSGLSNGEIAEQLHISERTVAKHIENIFTKTNTENRTALAVFAVVENLCCLPLPCVLKHSVLSVYEIEKIAHQLLTSSHSTFAIRRSKSRPIIIGVPYVEKGIGKIDTQELLNGSLLAVNKINQQGGIQGREVRLETVGFCVDDKASIRSAYQQLFEREVDAISTSYACYSPEIHDLVAGSGMPYLHIATHSDSDKRNHNLSTYKIDNIFQVCASDTNYGAGVLRFLQAYQQHYSQLIAHRHLLVIQVKWQRIDIGIDKLISDLKALHWKVDVLELDQTAETFQYAMKQIHNLNPALIVLASYFAEDIVNFYQDFLRAPINAILYSIYAPSAFLPHNQPCEGVLWSTTSGLSNNYAGKQFVRQYQQFFGYQPTYSQASIAYDQINILANVWRNSVSPRMFKDVLRGMRAMLHHGVNGTYYFGSDSQIGLAYPDNTTDLSISLPHLIYQVQQGKSAVIMPDLFAETTFKLPHWFNLKS</sequence>
<keyword evidence="3" id="KW-0805">Transcription regulation</keyword>
<feature type="domain" description="HTH luxR-type" evidence="6">
    <location>
        <begin position="80"/>
        <end position="145"/>
    </location>
</feature>
<dbReference type="InterPro" id="IPR028082">
    <property type="entry name" value="Peripla_BP_I"/>
</dbReference>
<evidence type="ECO:0000259" key="6">
    <source>
        <dbReference type="PROSITE" id="PS50043"/>
    </source>
</evidence>
<evidence type="ECO:0000313" key="8">
    <source>
        <dbReference type="Proteomes" id="UP000295763"/>
    </source>
</evidence>
<dbReference type="AlphaFoldDB" id="A0A4R2SXV7"/>
<dbReference type="InterPro" id="IPR036388">
    <property type="entry name" value="WH-like_DNA-bd_sf"/>
</dbReference>
<keyword evidence="4" id="KW-0238">DNA-binding</keyword>
<dbReference type="InterPro" id="IPR016032">
    <property type="entry name" value="Sig_transdc_resp-reg_C-effctor"/>
</dbReference>
<protein>
    <submittedName>
        <fullName evidence="7">Branched-chain amino acid transport system substrate-binding protein</fullName>
    </submittedName>
</protein>
<proteinExistence type="inferred from homology"/>
<dbReference type="PROSITE" id="PS50043">
    <property type="entry name" value="HTH_LUXR_2"/>
    <property type="match status" value="1"/>
</dbReference>
<dbReference type="CDD" id="cd06170">
    <property type="entry name" value="LuxR_C_like"/>
    <property type="match status" value="1"/>
</dbReference>
<gene>
    <name evidence="7" type="ORF">EDC44_10953</name>
</gene>
<dbReference type="SUPFAM" id="SSF53822">
    <property type="entry name" value="Periplasmic binding protein-like I"/>
    <property type="match status" value="1"/>
</dbReference>
<dbReference type="PRINTS" id="PR00038">
    <property type="entry name" value="HTHLUXR"/>
</dbReference>
<comment type="caution">
    <text evidence="7">The sequence shown here is derived from an EMBL/GenBank/DDBJ whole genome shotgun (WGS) entry which is preliminary data.</text>
</comment>
<keyword evidence="5" id="KW-0804">Transcription</keyword>
<comment type="similarity">
    <text evidence="1">Belongs to the leucine-binding protein family.</text>
</comment>
<dbReference type="Proteomes" id="UP000295763">
    <property type="component" value="Unassembled WGS sequence"/>
</dbReference>
<accession>A0A4R2SXV7</accession>
<dbReference type="InterPro" id="IPR028081">
    <property type="entry name" value="Leu-bd"/>
</dbReference>
<dbReference type="SUPFAM" id="SSF46894">
    <property type="entry name" value="C-terminal effector domain of the bipartite response regulators"/>
    <property type="match status" value="1"/>
</dbReference>
<dbReference type="SMART" id="SM00421">
    <property type="entry name" value="HTH_LUXR"/>
    <property type="match status" value="1"/>
</dbReference>
<dbReference type="Pfam" id="PF00196">
    <property type="entry name" value="GerE"/>
    <property type="match status" value="1"/>
</dbReference>
<evidence type="ECO:0000256" key="4">
    <source>
        <dbReference type="ARBA" id="ARBA00023125"/>
    </source>
</evidence>
<keyword evidence="2" id="KW-0732">Signal</keyword>
<dbReference type="RefSeq" id="WP_131976340.1">
    <property type="nucleotide sequence ID" value="NZ_SLYB01000009.1"/>
</dbReference>
<dbReference type="PANTHER" id="PTHR44688:SF16">
    <property type="entry name" value="DNA-BINDING TRANSCRIPTIONAL ACTIVATOR DEVR_DOSR"/>
    <property type="match status" value="1"/>
</dbReference>
<keyword evidence="8" id="KW-1185">Reference proteome</keyword>
<dbReference type="OrthoDB" id="9147078at2"/>
<dbReference type="GO" id="GO:0003677">
    <property type="term" value="F:DNA binding"/>
    <property type="evidence" value="ECO:0007669"/>
    <property type="project" value="UniProtKB-KW"/>
</dbReference>
<evidence type="ECO:0000256" key="3">
    <source>
        <dbReference type="ARBA" id="ARBA00023015"/>
    </source>
</evidence>